<name>A0A0N9VZ20_9GAMM</name>
<dbReference type="KEGG" id="aei:AOY20_02510"/>
<accession>A0A0N9VZ20</accession>
<sequence length="780" mass="88764">MRLKYLSLCLLSLSFLGCTQHTIQESSKTSPLLEERAVNGLNAIFETSSFDYKGNLKIKSELPVNEDRSKLQNKSDLKLDTELNKKIEQVLNLQKISLSSKEKTQLNIAMAEQINDSAYSNGSIFEQGMFYLFDILNDTQVGYDGSVHYRAQQGSLNLKLEYATPTLEIKAKIPMIIDLKEHKFYVNMFALTPFLANKQQQNSLSYFDFSKYEGAWKDVDVKSLVAFIKQSNALPYVLAEPNALQRIAVSVEEKERGIVEKIRLKSNLESAVTQSLVFNYINGPYLYKNILKQDDETNSSGLSPENIAADIIAQSFENEEAIEDAGDTEFSIYSESWDSSQRIESLINQHLYGEQINVVSVDENCHPDYSDDCRVNDDFDEVDSTSVTEVSISEANLAGSLTEEQCLNLKGSTSKIPLGLVNICYNNYTIRLIESGANHNDAESIFDRSEFLKLFSNAIKVVSIFEPYASTDFTDANAFKELWNNHQVDIQHVLENENRASMTMLTDIGLDAKGRVIDVEYNIEKQDKKYGKINLLSSTQISNYGQATPIDRKKLKDAKSISEQLSNTIFSRSKNEEDVSFENMLEKIALETYLDTGSYIKSYQAVYVLYFAAAKPAFAKYYSANELNEIAELFAYYVYENERPNAQTAKRIKQLQEKHQLSDPSSYGYIGDAVSMILDSALDNIEVDVYWKEFKVQHKTAQDAFAAHYVKVFEDKYEDFTPEEDALLLEVANILGQSYKADLAGKLKLKNISSLREAHEDLIDWDIYRETYREIRTHYK</sequence>
<dbReference type="Proteomes" id="UP000064939">
    <property type="component" value="Chromosome"/>
</dbReference>
<organism evidence="1 2">
    <name type="scientific">Acinetobacter equi</name>
    <dbReference type="NCBI Taxonomy" id="1324350"/>
    <lineage>
        <taxon>Bacteria</taxon>
        <taxon>Pseudomonadati</taxon>
        <taxon>Pseudomonadota</taxon>
        <taxon>Gammaproteobacteria</taxon>
        <taxon>Moraxellales</taxon>
        <taxon>Moraxellaceae</taxon>
        <taxon>Acinetobacter</taxon>
    </lineage>
</organism>
<keyword evidence="2" id="KW-1185">Reference proteome</keyword>
<evidence type="ECO:0008006" key="3">
    <source>
        <dbReference type="Google" id="ProtNLM"/>
    </source>
</evidence>
<dbReference type="AlphaFoldDB" id="A0A0N9VZ20"/>
<proteinExistence type="predicted"/>
<dbReference type="EMBL" id="CP012808">
    <property type="protein sequence ID" value="ALH94502.1"/>
    <property type="molecule type" value="Genomic_DNA"/>
</dbReference>
<dbReference type="PROSITE" id="PS51257">
    <property type="entry name" value="PROKAR_LIPOPROTEIN"/>
    <property type="match status" value="1"/>
</dbReference>
<evidence type="ECO:0000313" key="2">
    <source>
        <dbReference type="Proteomes" id="UP000064939"/>
    </source>
</evidence>
<dbReference type="OrthoDB" id="6668858at2"/>
<gene>
    <name evidence="1" type="ORF">AOY20_02510</name>
</gene>
<protein>
    <recommendedName>
        <fullName evidence="3">Lipoprotein</fullName>
    </recommendedName>
</protein>
<dbReference type="RefSeq" id="WP_054580406.1">
    <property type="nucleotide sequence ID" value="NZ_CP012808.1"/>
</dbReference>
<evidence type="ECO:0000313" key="1">
    <source>
        <dbReference type="EMBL" id="ALH94502.1"/>
    </source>
</evidence>
<reference evidence="1 2" key="1">
    <citation type="journal article" date="2015" name="Int. J. Syst. Evol. Microbiol.">
        <title>Acinetobacter equi sp. nov. isolated from horse faeces.</title>
        <authorList>
            <person name="Poppel M.T."/>
            <person name="Skiebe E."/>
            <person name="Laue M."/>
            <person name="Bergmann H."/>
            <person name="Ebersberger I."/>
            <person name="Garn T."/>
            <person name="Fruth A."/>
            <person name="Baumgardt S."/>
            <person name="Busse H.J."/>
            <person name="Wilharm G."/>
        </authorList>
    </citation>
    <scope>NUCLEOTIDE SEQUENCE [LARGE SCALE GENOMIC DNA]</scope>
    <source>
        <strain evidence="1 2">114</strain>
    </source>
</reference>